<feature type="repeat" description="ANK" evidence="2">
    <location>
        <begin position="305"/>
        <end position="337"/>
    </location>
</feature>
<sequence>MMERNIYALYLKVKKEKRGFSIDECETALIELVNFYPRTTLILDALDECEMDTREALARILGNLVDKGEGTVKVFIASRKEADIEEYLGSQKLVEISTADNKDDIEKYVEQEVAKVGSVWSSVSAEVKEQVKKTIAEKSDGMFRWAYLQWEHLKKLRTNKSIHPIDDSTLESICSHLVVLDSQLKCQEATDLSEILERFLGVKGPQQSSSLQYQAWCRHMDIIDDLGYNFDYEQDLQPSEKSIFGICVLGLHKFLKGWWDKDIDVSQVNDCKLDLLAIAASYGHDELCSELISRGSDIHKGLDSEFGSALMEAIRSSQIKTVKLLLDKGANPNLVRGGHSPLCLAISWAKDLLEPLLEAGADPNMACSDCWEGCALGTAASYGSPLGRAVFEGSLKCVKLFVENGADVNAHLGGNYGSVLAAAIFGRGKGIEMVKYLIEEAGVNPTILSSSPPRSPYIGNYLSTDRKKRAEFLINRGHVQESVLLDIGVPKEDLPKEDVPRIGRGRVYLKNIF</sequence>
<dbReference type="InterPro" id="IPR036770">
    <property type="entry name" value="Ankyrin_rpt-contain_sf"/>
</dbReference>
<dbReference type="PROSITE" id="PS50088">
    <property type="entry name" value="ANK_REPEAT"/>
    <property type="match status" value="2"/>
</dbReference>
<evidence type="ECO:0000313" key="5">
    <source>
        <dbReference type="Proteomes" id="UP000517252"/>
    </source>
</evidence>
<dbReference type="InterPro" id="IPR056884">
    <property type="entry name" value="NPHP3-like_N"/>
</dbReference>
<dbReference type="Proteomes" id="UP000517252">
    <property type="component" value="Unassembled WGS sequence"/>
</dbReference>
<keyword evidence="2" id="KW-0040">ANK repeat</keyword>
<keyword evidence="1" id="KW-0677">Repeat</keyword>
<evidence type="ECO:0000256" key="1">
    <source>
        <dbReference type="ARBA" id="ARBA00022737"/>
    </source>
</evidence>
<dbReference type="SMART" id="SM00248">
    <property type="entry name" value="ANK"/>
    <property type="match status" value="5"/>
</dbReference>
<dbReference type="PANTHER" id="PTHR46224">
    <property type="entry name" value="ANKYRIN REPEAT FAMILY PROTEIN"/>
    <property type="match status" value="1"/>
</dbReference>
<feature type="domain" description="Nephrocystin 3-like N-terminal" evidence="3">
    <location>
        <begin position="14"/>
        <end position="79"/>
    </location>
</feature>
<organism evidence="4 5">
    <name type="scientific">Trichoderma asperellum</name>
    <name type="common">Filamentous fungus</name>
    <dbReference type="NCBI Taxonomy" id="101201"/>
    <lineage>
        <taxon>Eukaryota</taxon>
        <taxon>Fungi</taxon>
        <taxon>Dikarya</taxon>
        <taxon>Ascomycota</taxon>
        <taxon>Pezizomycotina</taxon>
        <taxon>Sordariomycetes</taxon>
        <taxon>Hypocreomycetidae</taxon>
        <taxon>Hypocreales</taxon>
        <taxon>Hypocreaceae</taxon>
        <taxon>Trichoderma</taxon>
    </lineage>
</organism>
<dbReference type="EMBL" id="BLZH01000012">
    <property type="protein sequence ID" value="GFP59166.1"/>
    <property type="molecule type" value="Genomic_DNA"/>
</dbReference>
<dbReference type="Pfam" id="PF12796">
    <property type="entry name" value="Ank_2"/>
    <property type="match status" value="1"/>
</dbReference>
<protein>
    <submittedName>
        <fullName evidence="4">Ankyrin repeat family A protein 2</fullName>
    </submittedName>
</protein>
<name>A0A6V8R4Y3_TRIAP</name>
<dbReference type="InterPro" id="IPR051616">
    <property type="entry name" value="Cul2-RING_E3_ligase_SR"/>
</dbReference>
<dbReference type="Gene3D" id="1.25.40.20">
    <property type="entry name" value="Ankyrin repeat-containing domain"/>
    <property type="match status" value="2"/>
</dbReference>
<evidence type="ECO:0000259" key="3">
    <source>
        <dbReference type="Pfam" id="PF24883"/>
    </source>
</evidence>
<dbReference type="Pfam" id="PF00023">
    <property type="entry name" value="Ank"/>
    <property type="match status" value="1"/>
</dbReference>
<accession>A0A6V8R4Y3</accession>
<dbReference type="InterPro" id="IPR002110">
    <property type="entry name" value="Ankyrin_rpt"/>
</dbReference>
<evidence type="ECO:0000256" key="2">
    <source>
        <dbReference type="PROSITE-ProRule" id="PRU00023"/>
    </source>
</evidence>
<gene>
    <name evidence="4" type="ORF">TASIC1_0012016900</name>
</gene>
<reference evidence="4 5" key="1">
    <citation type="submission" date="2020-07" db="EMBL/GenBank/DDBJ databases">
        <title>Trichoderma asperellum IC-1 whole genome shotgun sequence.</title>
        <authorList>
            <person name="Kanamasa S."/>
            <person name="Takahashi H."/>
        </authorList>
    </citation>
    <scope>NUCLEOTIDE SEQUENCE [LARGE SCALE GENOMIC DNA]</scope>
    <source>
        <strain evidence="4 5">IC-1</strain>
    </source>
</reference>
<dbReference type="PANTHER" id="PTHR46224:SF64">
    <property type="entry name" value="IQ MOTIF AND ANKYRIN REPEAT DOMAIN-CONTAINING PROTEIN 1"/>
    <property type="match status" value="1"/>
</dbReference>
<dbReference type="AlphaFoldDB" id="A0A6V8R4Y3"/>
<evidence type="ECO:0000313" key="4">
    <source>
        <dbReference type="EMBL" id="GFP59166.1"/>
    </source>
</evidence>
<dbReference type="Pfam" id="PF24883">
    <property type="entry name" value="NPHP3_N"/>
    <property type="match status" value="1"/>
</dbReference>
<feature type="repeat" description="ANK" evidence="2">
    <location>
        <begin position="381"/>
        <end position="413"/>
    </location>
</feature>
<dbReference type="OrthoDB" id="7464126at2759"/>
<dbReference type="SUPFAM" id="SSF48403">
    <property type="entry name" value="Ankyrin repeat"/>
    <property type="match status" value="1"/>
</dbReference>
<proteinExistence type="predicted"/>
<comment type="caution">
    <text evidence="4">The sequence shown here is derived from an EMBL/GenBank/DDBJ whole genome shotgun (WGS) entry which is preliminary data.</text>
</comment>